<comment type="caution">
    <text evidence="1">The sequence shown here is derived from an EMBL/GenBank/DDBJ whole genome shotgun (WGS) entry which is preliminary data.</text>
</comment>
<organism evidence="1">
    <name type="scientific">Tanacetum cinerariifolium</name>
    <name type="common">Dalmatian daisy</name>
    <name type="synonym">Chrysanthemum cinerariifolium</name>
    <dbReference type="NCBI Taxonomy" id="118510"/>
    <lineage>
        <taxon>Eukaryota</taxon>
        <taxon>Viridiplantae</taxon>
        <taxon>Streptophyta</taxon>
        <taxon>Embryophyta</taxon>
        <taxon>Tracheophyta</taxon>
        <taxon>Spermatophyta</taxon>
        <taxon>Magnoliopsida</taxon>
        <taxon>eudicotyledons</taxon>
        <taxon>Gunneridae</taxon>
        <taxon>Pentapetalae</taxon>
        <taxon>asterids</taxon>
        <taxon>campanulids</taxon>
        <taxon>Asterales</taxon>
        <taxon>Asteraceae</taxon>
        <taxon>Asteroideae</taxon>
        <taxon>Anthemideae</taxon>
        <taxon>Anthemidinae</taxon>
        <taxon>Tanacetum</taxon>
    </lineage>
</organism>
<proteinExistence type="predicted"/>
<sequence length="66" mass="6954">TSQSCSRYRSTEQRRLCRAVKNGGAGLDLAGSARPARQPAAPGSHTTMASIDLGRHYAVAGAWVEP</sequence>
<dbReference type="AlphaFoldDB" id="A0A699X6U6"/>
<protein>
    <submittedName>
        <fullName evidence="1">Uncharacterized protein</fullName>
    </submittedName>
</protein>
<gene>
    <name evidence="1" type="ORF">Tci_925577</name>
</gene>
<name>A0A699X6U6_TANCI</name>
<reference evidence="1" key="1">
    <citation type="journal article" date="2019" name="Sci. Rep.">
        <title>Draft genome of Tanacetum cinerariifolium, the natural source of mosquito coil.</title>
        <authorList>
            <person name="Yamashiro T."/>
            <person name="Shiraishi A."/>
            <person name="Satake H."/>
            <person name="Nakayama K."/>
        </authorList>
    </citation>
    <scope>NUCLEOTIDE SEQUENCE</scope>
</reference>
<dbReference type="EMBL" id="BKCJ011796470">
    <property type="protein sequence ID" value="GFD53608.1"/>
    <property type="molecule type" value="Genomic_DNA"/>
</dbReference>
<feature type="non-terminal residue" evidence="1">
    <location>
        <position position="1"/>
    </location>
</feature>
<evidence type="ECO:0000313" key="1">
    <source>
        <dbReference type="EMBL" id="GFD53608.1"/>
    </source>
</evidence>
<accession>A0A699X6U6</accession>